<protein>
    <recommendedName>
        <fullName evidence="3">FecR protein domain-containing protein</fullName>
    </recommendedName>
</protein>
<feature type="chain" id="PRO_5001800009" description="FecR protein domain-containing protein" evidence="2">
    <location>
        <begin position="20"/>
        <end position="246"/>
    </location>
</feature>
<keyword evidence="2" id="KW-0732">Signal</keyword>
<evidence type="ECO:0000313" key="5">
    <source>
        <dbReference type="Proteomes" id="UP000028725"/>
    </source>
</evidence>
<dbReference type="Proteomes" id="UP000028725">
    <property type="component" value="Unassembled WGS sequence"/>
</dbReference>
<proteinExistence type="predicted"/>
<comment type="caution">
    <text evidence="4">The sequence shown here is derived from an EMBL/GenBank/DDBJ whole genome shotgun (WGS) entry which is preliminary data.</text>
</comment>
<evidence type="ECO:0000313" key="4">
    <source>
        <dbReference type="EMBL" id="KFE70270.1"/>
    </source>
</evidence>
<dbReference type="Pfam" id="PF04773">
    <property type="entry name" value="FecR"/>
    <property type="match status" value="1"/>
</dbReference>
<dbReference type="Gene3D" id="2.60.120.1440">
    <property type="match status" value="1"/>
</dbReference>
<organism evidence="4 5">
    <name type="scientific">Hyalangium minutum</name>
    <dbReference type="NCBI Taxonomy" id="394096"/>
    <lineage>
        <taxon>Bacteria</taxon>
        <taxon>Pseudomonadati</taxon>
        <taxon>Myxococcota</taxon>
        <taxon>Myxococcia</taxon>
        <taxon>Myxococcales</taxon>
        <taxon>Cystobacterineae</taxon>
        <taxon>Archangiaceae</taxon>
        <taxon>Hyalangium</taxon>
    </lineage>
</organism>
<sequence length="246" mass="26394">MGKWGVAAAALLLPGLALASIGSVTVLEGTATRTNGGQTVALQAGSEIELNDTIEVGAASNVKLTLTDESVLMLGERSQLIIDEATFEGQERKGFAARLGLGKVWAKVKKALAGSDSKFEVQTERAVAGVRGTVFRVDYGDTAKAMIPAQKQRMIVRVVEGRVVVTQEVRKAIQGKLPSGSEGKKGERKQVAGPQQVSEEEWEKNFIELQKNQQVVVDSELKPAKAQALDASAMKDTFGRFVERNQ</sequence>
<evidence type="ECO:0000256" key="1">
    <source>
        <dbReference type="SAM" id="MobiDB-lite"/>
    </source>
</evidence>
<keyword evidence="5" id="KW-1185">Reference proteome</keyword>
<evidence type="ECO:0000256" key="2">
    <source>
        <dbReference type="SAM" id="SignalP"/>
    </source>
</evidence>
<dbReference type="RefSeq" id="WP_169787020.1">
    <property type="nucleotide sequence ID" value="NZ_JMCB01000003.1"/>
</dbReference>
<name>A0A085WRF7_9BACT</name>
<dbReference type="InterPro" id="IPR006860">
    <property type="entry name" value="FecR"/>
</dbReference>
<feature type="region of interest" description="Disordered" evidence="1">
    <location>
        <begin position="175"/>
        <end position="198"/>
    </location>
</feature>
<reference evidence="4 5" key="1">
    <citation type="submission" date="2014-04" db="EMBL/GenBank/DDBJ databases">
        <title>Genome assembly of Hyalangium minutum DSM 14724.</title>
        <authorList>
            <person name="Sharma G."/>
            <person name="Subramanian S."/>
        </authorList>
    </citation>
    <scope>NUCLEOTIDE SEQUENCE [LARGE SCALE GENOMIC DNA]</scope>
    <source>
        <strain evidence="4 5">DSM 14724</strain>
    </source>
</reference>
<accession>A0A085WRF7</accession>
<dbReference type="AlphaFoldDB" id="A0A085WRF7"/>
<feature type="domain" description="FecR protein" evidence="3">
    <location>
        <begin position="52"/>
        <end position="163"/>
    </location>
</feature>
<dbReference type="EMBL" id="JMCB01000003">
    <property type="protein sequence ID" value="KFE70270.1"/>
    <property type="molecule type" value="Genomic_DNA"/>
</dbReference>
<evidence type="ECO:0000259" key="3">
    <source>
        <dbReference type="Pfam" id="PF04773"/>
    </source>
</evidence>
<gene>
    <name evidence="4" type="ORF">DB31_5312</name>
</gene>
<dbReference type="STRING" id="394096.DB31_5312"/>
<feature type="signal peptide" evidence="2">
    <location>
        <begin position="1"/>
        <end position="19"/>
    </location>
</feature>
<dbReference type="PANTHER" id="PTHR38731">
    <property type="entry name" value="LIPL45-RELATED LIPOPROTEIN-RELATED"/>
    <property type="match status" value="1"/>
</dbReference>